<evidence type="ECO:0000313" key="8">
    <source>
        <dbReference type="EMBL" id="VDK22017.1"/>
    </source>
</evidence>
<dbReference type="GO" id="GO:0009395">
    <property type="term" value="P:phospholipid catabolic process"/>
    <property type="evidence" value="ECO:0007669"/>
    <property type="project" value="TreeGrafter"/>
</dbReference>
<keyword evidence="4 7" id="KW-0442">Lipid degradation</keyword>
<keyword evidence="2" id="KW-0732">Signal</keyword>
<dbReference type="EC" id="3.1.1.-" evidence="7"/>
<name>A0A0M3J8A0_ANISI</name>
<evidence type="ECO:0000313" key="10">
    <source>
        <dbReference type="WBParaSite" id="ASIM_0000380201-mRNA-1"/>
    </source>
</evidence>
<evidence type="ECO:0000256" key="4">
    <source>
        <dbReference type="ARBA" id="ARBA00022963"/>
    </source>
</evidence>
<evidence type="ECO:0000256" key="1">
    <source>
        <dbReference type="ARBA" id="ARBA00007835"/>
    </source>
</evidence>
<reference evidence="10" key="1">
    <citation type="submission" date="2017-02" db="UniProtKB">
        <authorList>
            <consortium name="WormBaseParasite"/>
        </authorList>
    </citation>
    <scope>IDENTIFICATION</scope>
</reference>
<evidence type="ECO:0000256" key="7">
    <source>
        <dbReference type="RuleBase" id="RU364138"/>
    </source>
</evidence>
<comment type="function">
    <text evidence="7">Putative phospholipase.</text>
</comment>
<dbReference type="AlphaFoldDB" id="A0A0M3J8A0"/>
<dbReference type="Proteomes" id="UP000267096">
    <property type="component" value="Unassembled WGS sequence"/>
</dbReference>
<keyword evidence="6" id="KW-0325">Glycoprotein</keyword>
<dbReference type="OrthoDB" id="443524at2759"/>
<dbReference type="GO" id="GO:0004620">
    <property type="term" value="F:phospholipase activity"/>
    <property type="evidence" value="ECO:0007669"/>
    <property type="project" value="InterPro"/>
</dbReference>
<dbReference type="PANTHER" id="PTHR12370">
    <property type="entry name" value="PHOSPHOLIPASE B-RELATED"/>
    <property type="match status" value="1"/>
</dbReference>
<proteinExistence type="inferred from homology"/>
<reference evidence="8 9" key="2">
    <citation type="submission" date="2018-11" db="EMBL/GenBank/DDBJ databases">
        <authorList>
            <consortium name="Pathogen Informatics"/>
        </authorList>
    </citation>
    <scope>NUCLEOTIDE SEQUENCE [LARGE SCALE GENOMIC DNA]</scope>
</reference>
<gene>
    <name evidence="8" type="ORF">ASIM_LOCUS3633</name>
</gene>
<comment type="similarity">
    <text evidence="1 7">Belongs to the phospholipase B-like family.</text>
</comment>
<keyword evidence="5 7" id="KW-0443">Lipid metabolism</keyword>
<protein>
    <recommendedName>
        <fullName evidence="7">Phospholipase B-like</fullName>
        <ecNumber evidence="7">3.1.1.-</ecNumber>
    </recommendedName>
</protein>
<dbReference type="Pfam" id="PF04916">
    <property type="entry name" value="Phospholip_B"/>
    <property type="match status" value="1"/>
</dbReference>
<sequence length="162" mass="19173">MSLLTSDLEHESKYPAIKKANIETTYSIFNMPLFDHVRAVGQIPSWIRVKVANELASTAKEWCQIYERYNSGTYNNQWLVVDYKLFKPRQNLPPIGLLYLLEQVPGTIIYRDMTWYLRKYTYFPSYNVPYFKNTTTLSGFDKFVSFLNYYSLSTLKFRHSLS</sequence>
<evidence type="ECO:0000256" key="5">
    <source>
        <dbReference type="ARBA" id="ARBA00023098"/>
    </source>
</evidence>
<organism evidence="10">
    <name type="scientific">Anisakis simplex</name>
    <name type="common">Herring worm</name>
    <dbReference type="NCBI Taxonomy" id="6269"/>
    <lineage>
        <taxon>Eukaryota</taxon>
        <taxon>Metazoa</taxon>
        <taxon>Ecdysozoa</taxon>
        <taxon>Nematoda</taxon>
        <taxon>Chromadorea</taxon>
        <taxon>Rhabditida</taxon>
        <taxon>Spirurina</taxon>
        <taxon>Ascaridomorpha</taxon>
        <taxon>Ascaridoidea</taxon>
        <taxon>Anisakidae</taxon>
        <taxon>Anisakis</taxon>
        <taxon>Anisakis simplex complex</taxon>
    </lineage>
</organism>
<keyword evidence="9" id="KW-1185">Reference proteome</keyword>
<evidence type="ECO:0000313" key="9">
    <source>
        <dbReference type="Proteomes" id="UP000267096"/>
    </source>
</evidence>
<evidence type="ECO:0000256" key="6">
    <source>
        <dbReference type="ARBA" id="ARBA00023180"/>
    </source>
</evidence>
<dbReference type="WBParaSite" id="ASIM_0000380201-mRNA-1">
    <property type="protein sequence ID" value="ASIM_0000380201-mRNA-1"/>
    <property type="gene ID" value="ASIM_0000380201"/>
</dbReference>
<dbReference type="PANTHER" id="PTHR12370:SF7">
    <property type="entry name" value="PHOSPHOLIPASE B-LIKE 2-RELATED"/>
    <property type="match status" value="1"/>
</dbReference>
<dbReference type="InterPro" id="IPR007000">
    <property type="entry name" value="PLipase_B-like"/>
</dbReference>
<dbReference type="GO" id="GO:0005576">
    <property type="term" value="C:extracellular region"/>
    <property type="evidence" value="ECO:0007669"/>
    <property type="project" value="TreeGrafter"/>
</dbReference>
<evidence type="ECO:0000256" key="3">
    <source>
        <dbReference type="ARBA" id="ARBA00022801"/>
    </source>
</evidence>
<accession>A0A0M3J8A0</accession>
<dbReference type="Gene3D" id="3.60.60.30">
    <property type="match status" value="1"/>
</dbReference>
<dbReference type="EMBL" id="UYRR01005778">
    <property type="protein sequence ID" value="VDK22017.1"/>
    <property type="molecule type" value="Genomic_DNA"/>
</dbReference>
<keyword evidence="3 7" id="KW-0378">Hydrolase</keyword>
<evidence type="ECO:0000256" key="2">
    <source>
        <dbReference type="ARBA" id="ARBA00022729"/>
    </source>
</evidence>